<comment type="caution">
    <text evidence="2">The sequence shown here is derived from an EMBL/GenBank/DDBJ whole genome shotgun (WGS) entry which is preliminary data.</text>
</comment>
<feature type="region of interest" description="Disordered" evidence="1">
    <location>
        <begin position="178"/>
        <end position="200"/>
    </location>
</feature>
<keyword evidence="3" id="KW-1185">Reference proteome</keyword>
<evidence type="ECO:0000256" key="1">
    <source>
        <dbReference type="SAM" id="MobiDB-lite"/>
    </source>
</evidence>
<feature type="region of interest" description="Disordered" evidence="1">
    <location>
        <begin position="82"/>
        <end position="108"/>
    </location>
</feature>
<dbReference type="AlphaFoldDB" id="A0A4Y2P7G2"/>
<accession>A0A4Y2P7G2</accession>
<evidence type="ECO:0000313" key="2">
    <source>
        <dbReference type="EMBL" id="GBN47231.1"/>
    </source>
</evidence>
<feature type="compositionally biased region" description="Basic residues" evidence="1">
    <location>
        <begin position="178"/>
        <end position="187"/>
    </location>
</feature>
<gene>
    <name evidence="2" type="ORF">AVEN_5436_1</name>
</gene>
<dbReference type="EMBL" id="BGPR01010639">
    <property type="protein sequence ID" value="GBN47231.1"/>
    <property type="molecule type" value="Genomic_DNA"/>
</dbReference>
<feature type="region of interest" description="Disordered" evidence="1">
    <location>
        <begin position="25"/>
        <end position="45"/>
    </location>
</feature>
<protein>
    <submittedName>
        <fullName evidence="2">Uncharacterized protein</fullName>
    </submittedName>
</protein>
<reference evidence="2 3" key="1">
    <citation type="journal article" date="2019" name="Sci. Rep.">
        <title>Orb-weaving spider Araneus ventricosus genome elucidates the spidroin gene catalogue.</title>
        <authorList>
            <person name="Kono N."/>
            <person name="Nakamura H."/>
            <person name="Ohtoshi R."/>
            <person name="Moran D.A.P."/>
            <person name="Shinohara A."/>
            <person name="Yoshida Y."/>
            <person name="Fujiwara M."/>
            <person name="Mori M."/>
            <person name="Tomita M."/>
            <person name="Arakawa K."/>
        </authorList>
    </citation>
    <scope>NUCLEOTIDE SEQUENCE [LARGE SCALE GENOMIC DNA]</scope>
</reference>
<dbReference type="Proteomes" id="UP000499080">
    <property type="component" value="Unassembled WGS sequence"/>
</dbReference>
<proteinExistence type="predicted"/>
<name>A0A4Y2P7G2_ARAVE</name>
<sequence length="200" mass="23068">MNPLWLVECISFPDIVIASIETISHPGSSRRTGRPQNDFESCRTKTKRRRIQHILETSSQEEISMAAEKWCRECQIYRDRKRPKTEDGKSVTGCTSTEKLSDRTPRFPSDILFGSPGDTPSSPNEDLNKLEARLESVQTSDRERVKLSKIRKKTHYDSGAADHHFKKSYLVWVCNPKQRRGLRPKPRQKCEGPYCSQETE</sequence>
<evidence type="ECO:0000313" key="3">
    <source>
        <dbReference type="Proteomes" id="UP000499080"/>
    </source>
</evidence>
<organism evidence="2 3">
    <name type="scientific">Araneus ventricosus</name>
    <name type="common">Orbweaver spider</name>
    <name type="synonym">Epeira ventricosa</name>
    <dbReference type="NCBI Taxonomy" id="182803"/>
    <lineage>
        <taxon>Eukaryota</taxon>
        <taxon>Metazoa</taxon>
        <taxon>Ecdysozoa</taxon>
        <taxon>Arthropoda</taxon>
        <taxon>Chelicerata</taxon>
        <taxon>Arachnida</taxon>
        <taxon>Araneae</taxon>
        <taxon>Araneomorphae</taxon>
        <taxon>Entelegynae</taxon>
        <taxon>Araneoidea</taxon>
        <taxon>Araneidae</taxon>
        <taxon>Araneus</taxon>
    </lineage>
</organism>
<feature type="compositionally biased region" description="Polar residues" evidence="1">
    <location>
        <begin position="25"/>
        <end position="39"/>
    </location>
</feature>